<dbReference type="PANTHER" id="PTHR36926:SF1">
    <property type="entry name" value="COLICIN V PRODUCTION PROTEIN"/>
    <property type="match status" value="1"/>
</dbReference>
<dbReference type="Pfam" id="PF02674">
    <property type="entry name" value="Colicin_V"/>
    <property type="match status" value="1"/>
</dbReference>
<feature type="transmembrane region" description="Helical" evidence="5">
    <location>
        <begin position="31"/>
        <end position="48"/>
    </location>
</feature>
<dbReference type="InterPro" id="IPR052719">
    <property type="entry name" value="CvpA-like"/>
</dbReference>
<dbReference type="Proteomes" id="UP001501337">
    <property type="component" value="Unassembled WGS sequence"/>
</dbReference>
<feature type="transmembrane region" description="Helical" evidence="5">
    <location>
        <begin position="103"/>
        <end position="124"/>
    </location>
</feature>
<keyword evidence="7" id="KW-1185">Reference proteome</keyword>
<feature type="transmembrane region" description="Helical" evidence="5">
    <location>
        <begin position="6"/>
        <end position="24"/>
    </location>
</feature>
<evidence type="ECO:0000256" key="1">
    <source>
        <dbReference type="ARBA" id="ARBA00004141"/>
    </source>
</evidence>
<feature type="transmembrane region" description="Helical" evidence="5">
    <location>
        <begin position="68"/>
        <end position="91"/>
    </location>
</feature>
<reference evidence="7" key="1">
    <citation type="journal article" date="2019" name="Int. J. Syst. Evol. Microbiol.">
        <title>The Global Catalogue of Microorganisms (GCM) 10K type strain sequencing project: providing services to taxonomists for standard genome sequencing and annotation.</title>
        <authorList>
            <consortium name="The Broad Institute Genomics Platform"/>
            <consortium name="The Broad Institute Genome Sequencing Center for Infectious Disease"/>
            <person name="Wu L."/>
            <person name="Ma J."/>
        </authorList>
    </citation>
    <scope>NUCLEOTIDE SEQUENCE [LARGE SCALE GENOMIC DNA]</scope>
    <source>
        <strain evidence="7">JCM 17555</strain>
    </source>
</reference>
<evidence type="ECO:0000256" key="3">
    <source>
        <dbReference type="ARBA" id="ARBA00022989"/>
    </source>
</evidence>
<gene>
    <name evidence="6" type="ORF">GCM10022278_12050</name>
</gene>
<dbReference type="EMBL" id="BAABBO010000007">
    <property type="protein sequence ID" value="GAA3955045.1"/>
    <property type="molecule type" value="Genomic_DNA"/>
</dbReference>
<protein>
    <submittedName>
        <fullName evidence="6">CvpA family protein</fullName>
    </submittedName>
</protein>
<keyword evidence="3 5" id="KW-1133">Transmembrane helix</keyword>
<dbReference type="RefSeq" id="WP_344804321.1">
    <property type="nucleotide sequence ID" value="NZ_BAABBO010000007.1"/>
</dbReference>
<evidence type="ECO:0000313" key="7">
    <source>
        <dbReference type="Proteomes" id="UP001501337"/>
    </source>
</evidence>
<comment type="subcellular location">
    <subcellularLocation>
        <location evidence="1">Membrane</location>
        <topology evidence="1">Multi-pass membrane protein</topology>
    </subcellularLocation>
</comment>
<keyword evidence="2 5" id="KW-0812">Transmembrane</keyword>
<comment type="caution">
    <text evidence="6">The sequence shown here is derived from an EMBL/GenBank/DDBJ whole genome shotgun (WGS) entry which is preliminary data.</text>
</comment>
<evidence type="ECO:0000256" key="2">
    <source>
        <dbReference type="ARBA" id="ARBA00022692"/>
    </source>
</evidence>
<keyword evidence="4 5" id="KW-0472">Membrane</keyword>
<dbReference type="PANTHER" id="PTHR36926">
    <property type="entry name" value="COLICIN V PRODUCTION PROTEIN"/>
    <property type="match status" value="1"/>
</dbReference>
<organism evidence="6 7">
    <name type="scientific">Allohahella marinimesophila</name>
    <dbReference type="NCBI Taxonomy" id="1054972"/>
    <lineage>
        <taxon>Bacteria</taxon>
        <taxon>Pseudomonadati</taxon>
        <taxon>Pseudomonadota</taxon>
        <taxon>Gammaproteobacteria</taxon>
        <taxon>Oceanospirillales</taxon>
        <taxon>Hahellaceae</taxon>
        <taxon>Allohahella</taxon>
    </lineage>
</organism>
<sequence>MTALNWFDWAILGVIALSTVVSLMRGFVKEALSLVGWFLAFIVARLFYIEFASLLVNLIETPSMRLIVAFAGLFLLTLLVCSLANHLLSALVKATGLGGFDRVLGTIFGALRGVIIVLVITGTLRMTPVVEDDWWQNSAFIPSFGRIETWARSTLGDPLERIDFQAL</sequence>
<evidence type="ECO:0000256" key="5">
    <source>
        <dbReference type="SAM" id="Phobius"/>
    </source>
</evidence>
<name>A0ABP7NVM7_9GAMM</name>
<dbReference type="InterPro" id="IPR003825">
    <property type="entry name" value="Colicin-V_CvpA"/>
</dbReference>
<proteinExistence type="predicted"/>
<evidence type="ECO:0000313" key="6">
    <source>
        <dbReference type="EMBL" id="GAA3955045.1"/>
    </source>
</evidence>
<evidence type="ECO:0000256" key="4">
    <source>
        <dbReference type="ARBA" id="ARBA00023136"/>
    </source>
</evidence>
<accession>A0ABP7NVM7</accession>